<dbReference type="PROSITE" id="PS50110">
    <property type="entry name" value="RESPONSE_REGULATORY"/>
    <property type="match status" value="1"/>
</dbReference>
<dbReference type="PANTHER" id="PTHR45228">
    <property type="entry name" value="CYCLIC DI-GMP PHOSPHODIESTERASE TM_0186-RELATED"/>
    <property type="match status" value="1"/>
</dbReference>
<dbReference type="InterPro" id="IPR021800">
    <property type="entry name" value="DUF3369"/>
</dbReference>
<keyword evidence="1" id="KW-0597">Phosphoprotein</keyword>
<evidence type="ECO:0000259" key="2">
    <source>
        <dbReference type="PROSITE" id="PS50110"/>
    </source>
</evidence>
<name>A0A239CQU8_9BACT</name>
<sequence length="516" mass="58322">MTDDKDELLFLGDDEAEHKLQDTPVAWKLLIVDDEAEVHNVTRLVLSGFRYKGRGLEFLSAYTGAEARAMLAAHPDIAVILLDVVMEENDTGLKLVKYIREELENRFVRIILRTGQPGQAPEERVIVEYDINDYKEKTELTAQKLLTTIVSALRTSSDIATIEANRLGLEKIIEASENIFELQSLEKFSTGVLAQLISILELNRNALVCQASGFAAVNNKGHFSILAGTGEFQPHVRKNVEDVVPPEVYAHFEQAVKNRTSLFFDGKRYIGYFRSQNDSESVIYLEGGKELTELDLQLVEIFFANVSIAFDNLHLNKEVEDTQREIVLTLGETIEWRSQETGNHVRRVAEYMYMLAKRYGLPETECTLLRLAAPMHDVGKLGIPDVILNKPGELTVEEMAVIRTHPTIGHEILKASHRELLKTAAVICLQHHERYDGTGYPTGLKGQDIHIYGRLAAVADVFDALMSDRIYRPAWPLEQVVAHFKAERGRHFDPAIVDILLANLEEFLKLRELYKG</sequence>
<dbReference type="InterPro" id="IPR001789">
    <property type="entry name" value="Sig_transdc_resp-reg_receiver"/>
</dbReference>
<dbReference type="Pfam" id="PF11849">
    <property type="entry name" value="DUF3369"/>
    <property type="match status" value="1"/>
</dbReference>
<accession>A0A239CQU8</accession>
<evidence type="ECO:0000313" key="5">
    <source>
        <dbReference type="Proteomes" id="UP000198324"/>
    </source>
</evidence>
<dbReference type="Gene3D" id="1.10.3210.10">
    <property type="entry name" value="Hypothetical protein af1432"/>
    <property type="match status" value="1"/>
</dbReference>
<dbReference type="InterPro" id="IPR037522">
    <property type="entry name" value="HD_GYP_dom"/>
</dbReference>
<dbReference type="EMBL" id="FZOC01000008">
    <property type="protein sequence ID" value="SNS21773.1"/>
    <property type="molecule type" value="Genomic_DNA"/>
</dbReference>
<dbReference type="SMART" id="SM00448">
    <property type="entry name" value="REC"/>
    <property type="match status" value="1"/>
</dbReference>
<protein>
    <submittedName>
        <fullName evidence="4">Response regulator c-di-GMP phosphodiesterase, RpfG family, contains REC and HD-GYP domains</fullName>
    </submittedName>
</protein>
<dbReference type="SUPFAM" id="SSF109604">
    <property type="entry name" value="HD-domain/PDEase-like"/>
    <property type="match status" value="1"/>
</dbReference>
<evidence type="ECO:0000256" key="1">
    <source>
        <dbReference type="PROSITE-ProRule" id="PRU00169"/>
    </source>
</evidence>
<evidence type="ECO:0000313" key="4">
    <source>
        <dbReference type="EMBL" id="SNS21773.1"/>
    </source>
</evidence>
<dbReference type="CDD" id="cd00077">
    <property type="entry name" value="HDc"/>
    <property type="match status" value="1"/>
</dbReference>
<dbReference type="AlphaFoldDB" id="A0A239CQU8"/>
<feature type="domain" description="Response regulatory" evidence="2">
    <location>
        <begin position="28"/>
        <end position="152"/>
    </location>
</feature>
<reference evidence="4 5" key="1">
    <citation type="submission" date="2017-06" db="EMBL/GenBank/DDBJ databases">
        <authorList>
            <person name="Kim H.J."/>
            <person name="Triplett B.A."/>
        </authorList>
    </citation>
    <scope>NUCLEOTIDE SEQUENCE [LARGE SCALE GENOMIC DNA]</scope>
    <source>
        <strain evidence="4 5">DSM 13116</strain>
    </source>
</reference>
<dbReference type="SUPFAM" id="SSF52172">
    <property type="entry name" value="CheY-like"/>
    <property type="match status" value="1"/>
</dbReference>
<dbReference type="SMART" id="SM00471">
    <property type="entry name" value="HDc"/>
    <property type="match status" value="1"/>
</dbReference>
<evidence type="ECO:0000259" key="3">
    <source>
        <dbReference type="PROSITE" id="PS51832"/>
    </source>
</evidence>
<dbReference type="PANTHER" id="PTHR45228:SF9">
    <property type="entry name" value="3'3'-CGAMP-SPECIFIC PHOSPHODIESTERASE 2"/>
    <property type="match status" value="1"/>
</dbReference>
<proteinExistence type="predicted"/>
<dbReference type="OrthoDB" id="9769359at2"/>
<dbReference type="RefSeq" id="WP_089275415.1">
    <property type="nucleotide sequence ID" value="NZ_FZOC01000008.1"/>
</dbReference>
<dbReference type="PROSITE" id="PS51832">
    <property type="entry name" value="HD_GYP"/>
    <property type="match status" value="1"/>
</dbReference>
<dbReference type="InterPro" id="IPR011006">
    <property type="entry name" value="CheY-like_superfamily"/>
</dbReference>
<dbReference type="Proteomes" id="UP000198324">
    <property type="component" value="Unassembled WGS sequence"/>
</dbReference>
<gene>
    <name evidence="4" type="ORF">SAMN04488503_3235</name>
</gene>
<dbReference type="InterPro" id="IPR052020">
    <property type="entry name" value="Cyclic_di-GMP/3'3'-cGAMP_PDE"/>
</dbReference>
<dbReference type="Gene3D" id="3.40.50.2300">
    <property type="match status" value="1"/>
</dbReference>
<keyword evidence="5" id="KW-1185">Reference proteome</keyword>
<feature type="domain" description="HD-GYP" evidence="3">
    <location>
        <begin position="319"/>
        <end position="516"/>
    </location>
</feature>
<feature type="modified residue" description="4-aspartylphosphate" evidence="1">
    <location>
        <position position="83"/>
    </location>
</feature>
<organism evidence="4 5">
    <name type="scientific">Humidesulfovibrio mexicanus</name>
    <dbReference type="NCBI Taxonomy" id="147047"/>
    <lineage>
        <taxon>Bacteria</taxon>
        <taxon>Pseudomonadati</taxon>
        <taxon>Thermodesulfobacteriota</taxon>
        <taxon>Desulfovibrionia</taxon>
        <taxon>Desulfovibrionales</taxon>
        <taxon>Desulfovibrionaceae</taxon>
        <taxon>Humidesulfovibrio</taxon>
    </lineage>
</organism>
<dbReference type="InterPro" id="IPR003607">
    <property type="entry name" value="HD/PDEase_dom"/>
</dbReference>
<dbReference type="Pfam" id="PF13487">
    <property type="entry name" value="HD_5"/>
    <property type="match status" value="1"/>
</dbReference>
<dbReference type="GO" id="GO:0000160">
    <property type="term" value="P:phosphorelay signal transduction system"/>
    <property type="evidence" value="ECO:0007669"/>
    <property type="project" value="InterPro"/>
</dbReference>